<evidence type="ECO:0000313" key="2">
    <source>
        <dbReference type="Proteomes" id="UP001500843"/>
    </source>
</evidence>
<sequence length="258" mass="27763">MQLLALTGQTTLRWEPKRLRLRQFTIPTILARRAGALVLHLVDHPPRADLPAGGPQVGIVLVDGTPTPTGNRAGTDTTNCNGKQCKMASMAGMSGKLVFVSEPIEKETTVPTFRTTLWPSGGNNVGIVVPEEVVRSFGHGKRVPVTVTIDGGYTYRNTITSMAGQYLISFNSETRAATGRGAGDEVEVTLELDDAPRTVEIPGVLSQVFATDTAAAEAWARLSYSKQKAHAQLIDGAKTEETRARRLDKALAELRGKN</sequence>
<reference evidence="2" key="1">
    <citation type="journal article" date="2019" name="Int. J. Syst. Evol. Microbiol.">
        <title>The Global Catalogue of Microorganisms (GCM) 10K type strain sequencing project: providing services to taxonomists for standard genome sequencing and annotation.</title>
        <authorList>
            <consortium name="The Broad Institute Genomics Platform"/>
            <consortium name="The Broad Institute Genome Sequencing Center for Infectious Disease"/>
            <person name="Wu L."/>
            <person name="Ma J."/>
        </authorList>
    </citation>
    <scope>NUCLEOTIDE SEQUENCE [LARGE SCALE GENOMIC DNA]</scope>
    <source>
        <strain evidence="2">JCM 17975</strain>
    </source>
</reference>
<dbReference type="InterPro" id="IPR015018">
    <property type="entry name" value="DUF1905"/>
</dbReference>
<protein>
    <recommendedName>
        <fullName evidence="3">Bacteriocin resistance YdeI/OmpD-like protein</fullName>
    </recommendedName>
</protein>
<dbReference type="InterPro" id="IPR037079">
    <property type="entry name" value="AF2212/PG0164-like_sf"/>
</dbReference>
<evidence type="ECO:0000313" key="1">
    <source>
        <dbReference type="EMBL" id="GAA4706674.1"/>
    </source>
</evidence>
<dbReference type="EMBL" id="BAABHM010000012">
    <property type="protein sequence ID" value="GAA4706674.1"/>
    <property type="molecule type" value="Genomic_DNA"/>
</dbReference>
<evidence type="ECO:0008006" key="3">
    <source>
        <dbReference type="Google" id="ProtNLM"/>
    </source>
</evidence>
<comment type="caution">
    <text evidence="1">The sequence shown here is derived from an EMBL/GenBank/DDBJ whole genome shotgun (WGS) entry which is preliminary data.</text>
</comment>
<name>A0ABP8XEV3_9MICO</name>
<dbReference type="Pfam" id="PF08922">
    <property type="entry name" value="DUF1905"/>
    <property type="match status" value="1"/>
</dbReference>
<accession>A0ABP8XEV3</accession>
<gene>
    <name evidence="1" type="ORF">GCM10023198_31140</name>
</gene>
<dbReference type="Pfam" id="PF13376">
    <property type="entry name" value="OmdA"/>
    <property type="match status" value="1"/>
</dbReference>
<dbReference type="SUPFAM" id="SSF141694">
    <property type="entry name" value="AF2212/PG0164-like"/>
    <property type="match status" value="1"/>
</dbReference>
<proteinExistence type="predicted"/>
<dbReference type="RefSeq" id="WP_372496078.1">
    <property type="nucleotide sequence ID" value="NZ_BAABHM010000012.1"/>
</dbReference>
<organism evidence="1 2">
    <name type="scientific">Promicromonospora umidemergens</name>
    <dbReference type="NCBI Taxonomy" id="629679"/>
    <lineage>
        <taxon>Bacteria</taxon>
        <taxon>Bacillati</taxon>
        <taxon>Actinomycetota</taxon>
        <taxon>Actinomycetes</taxon>
        <taxon>Micrococcales</taxon>
        <taxon>Promicromonosporaceae</taxon>
        <taxon>Promicromonospora</taxon>
    </lineage>
</organism>
<dbReference type="Proteomes" id="UP001500843">
    <property type="component" value="Unassembled WGS sequence"/>
</dbReference>
<keyword evidence="2" id="KW-1185">Reference proteome</keyword>
<dbReference type="Gene3D" id="2.40.30.100">
    <property type="entry name" value="AF2212/PG0164-like"/>
    <property type="match status" value="1"/>
</dbReference>